<evidence type="ECO:0000256" key="3">
    <source>
        <dbReference type="ARBA" id="ARBA00022598"/>
    </source>
</evidence>
<dbReference type="Proteomes" id="UP000253250">
    <property type="component" value="Unassembled WGS sequence"/>
</dbReference>
<feature type="binding site" evidence="8">
    <location>
        <position position="151"/>
    </location>
    <ligand>
        <name>(R)-pantoate</name>
        <dbReference type="ChEBI" id="CHEBI:15980"/>
    </ligand>
</feature>
<dbReference type="Gene3D" id="3.30.1300.10">
    <property type="entry name" value="Pantoate-beta-alanine ligase, C-terminal domain"/>
    <property type="match status" value="1"/>
</dbReference>
<name>A0A1C2G0I8_9GAMM</name>
<dbReference type="HAMAP" id="MF_00158">
    <property type="entry name" value="PanC"/>
    <property type="match status" value="1"/>
</dbReference>
<accession>A0A1C2G0I8</accession>
<keyword evidence="3 8" id="KW-0436">Ligase</keyword>
<comment type="subunit">
    <text evidence="8">Homodimer.</text>
</comment>
<feature type="binding site" evidence="8">
    <location>
        <position position="57"/>
    </location>
    <ligand>
        <name>beta-alanine</name>
        <dbReference type="ChEBI" id="CHEBI:57966"/>
    </ligand>
</feature>
<dbReference type="UniPathway" id="UPA00028">
    <property type="reaction ID" value="UER00005"/>
</dbReference>
<dbReference type="EMBL" id="PSYR01000001">
    <property type="protein sequence ID" value="RCN59032.1"/>
    <property type="molecule type" value="Genomic_DNA"/>
</dbReference>
<organism evidence="9 10">
    <name type="scientific">Acidiferrobacter thiooxydans</name>
    <dbReference type="NCBI Taxonomy" id="163359"/>
    <lineage>
        <taxon>Bacteria</taxon>
        <taxon>Pseudomonadati</taxon>
        <taxon>Pseudomonadota</taxon>
        <taxon>Gammaproteobacteria</taxon>
        <taxon>Acidiferrobacterales</taxon>
        <taxon>Acidiferrobacteraceae</taxon>
        <taxon>Acidiferrobacter</taxon>
    </lineage>
</organism>
<dbReference type="InterPro" id="IPR003721">
    <property type="entry name" value="Pantoate_ligase"/>
</dbReference>
<evidence type="ECO:0000256" key="8">
    <source>
        <dbReference type="HAMAP-Rule" id="MF_00158"/>
    </source>
</evidence>
<comment type="subcellular location">
    <subcellularLocation>
        <location evidence="8">Cytoplasm</location>
    </subcellularLocation>
</comment>
<keyword evidence="10" id="KW-1185">Reference proteome</keyword>
<evidence type="ECO:0000256" key="6">
    <source>
        <dbReference type="ARBA" id="ARBA00022840"/>
    </source>
</evidence>
<comment type="catalytic activity">
    <reaction evidence="7 8">
        <text>(R)-pantoate + beta-alanine + ATP = (R)-pantothenate + AMP + diphosphate + H(+)</text>
        <dbReference type="Rhea" id="RHEA:10912"/>
        <dbReference type="ChEBI" id="CHEBI:15378"/>
        <dbReference type="ChEBI" id="CHEBI:15980"/>
        <dbReference type="ChEBI" id="CHEBI:29032"/>
        <dbReference type="ChEBI" id="CHEBI:30616"/>
        <dbReference type="ChEBI" id="CHEBI:33019"/>
        <dbReference type="ChEBI" id="CHEBI:57966"/>
        <dbReference type="ChEBI" id="CHEBI:456215"/>
        <dbReference type="EC" id="6.3.2.1"/>
    </reaction>
</comment>
<comment type="pathway">
    <text evidence="1 8">Cofactor biosynthesis; (R)-pantothenate biosynthesis; (R)-pantothenate from (R)-pantoate and beta-alanine: step 1/1.</text>
</comment>
<keyword evidence="6 8" id="KW-0067">ATP-binding</keyword>
<dbReference type="PANTHER" id="PTHR21299:SF1">
    <property type="entry name" value="PANTOATE--BETA-ALANINE LIGASE"/>
    <property type="match status" value="1"/>
</dbReference>
<evidence type="ECO:0000256" key="5">
    <source>
        <dbReference type="ARBA" id="ARBA00022741"/>
    </source>
</evidence>
<keyword evidence="8" id="KW-0963">Cytoplasm</keyword>
<dbReference type="GO" id="GO:0005524">
    <property type="term" value="F:ATP binding"/>
    <property type="evidence" value="ECO:0007669"/>
    <property type="project" value="UniProtKB-KW"/>
</dbReference>
<feature type="active site" description="Proton donor" evidence="8">
    <location>
        <position position="34"/>
    </location>
</feature>
<evidence type="ECO:0000256" key="7">
    <source>
        <dbReference type="ARBA" id="ARBA00048258"/>
    </source>
</evidence>
<evidence type="ECO:0000256" key="1">
    <source>
        <dbReference type="ARBA" id="ARBA00004990"/>
    </source>
</evidence>
<dbReference type="InterPro" id="IPR014729">
    <property type="entry name" value="Rossmann-like_a/b/a_fold"/>
</dbReference>
<feature type="binding site" evidence="8">
    <location>
        <begin position="145"/>
        <end position="148"/>
    </location>
    <ligand>
        <name>ATP</name>
        <dbReference type="ChEBI" id="CHEBI:30616"/>
    </ligand>
</feature>
<protein>
    <recommendedName>
        <fullName evidence="8">Pantothenate synthetase</fullName>
        <shortName evidence="8">PS</shortName>
        <ecNumber evidence="8">6.3.2.1</ecNumber>
    </recommendedName>
    <alternativeName>
        <fullName evidence="8">Pantoate--beta-alanine ligase</fullName>
    </alternativeName>
    <alternativeName>
        <fullName evidence="8">Pantoate-activating enzyme</fullName>
    </alternativeName>
</protein>
<comment type="miscellaneous">
    <text evidence="8">The reaction proceeds by a bi uni uni bi ping pong mechanism.</text>
</comment>
<evidence type="ECO:0000256" key="2">
    <source>
        <dbReference type="ARBA" id="ARBA00009256"/>
    </source>
</evidence>
<dbReference type="Gene3D" id="3.40.50.620">
    <property type="entry name" value="HUPs"/>
    <property type="match status" value="1"/>
</dbReference>
<evidence type="ECO:0000313" key="9">
    <source>
        <dbReference type="EMBL" id="RCN59032.1"/>
    </source>
</evidence>
<dbReference type="CDD" id="cd00560">
    <property type="entry name" value="PanC"/>
    <property type="match status" value="1"/>
</dbReference>
<dbReference type="AlphaFoldDB" id="A0A1C2G0I8"/>
<gene>
    <name evidence="8" type="primary">panC</name>
    <name evidence="9" type="ORF">C4900_04630</name>
</gene>
<comment type="similarity">
    <text evidence="2 8">Belongs to the pantothenate synthetase family.</text>
</comment>
<keyword evidence="5 8" id="KW-0547">Nucleotide-binding</keyword>
<dbReference type="OrthoDB" id="9773087at2"/>
<feature type="binding site" evidence="8">
    <location>
        <position position="174"/>
    </location>
    <ligand>
        <name>ATP</name>
        <dbReference type="ChEBI" id="CHEBI:30616"/>
    </ligand>
</feature>
<feature type="binding site" evidence="8">
    <location>
        <position position="57"/>
    </location>
    <ligand>
        <name>(R)-pantoate</name>
        <dbReference type="ChEBI" id="CHEBI:15980"/>
    </ligand>
</feature>
<dbReference type="SUPFAM" id="SSF52374">
    <property type="entry name" value="Nucleotidylyl transferase"/>
    <property type="match status" value="1"/>
</dbReference>
<dbReference type="InterPro" id="IPR042176">
    <property type="entry name" value="Pantoate_ligase_C"/>
</dbReference>
<dbReference type="STRING" id="163359.A9R16_13865"/>
<dbReference type="GO" id="GO:0005829">
    <property type="term" value="C:cytosol"/>
    <property type="evidence" value="ECO:0007669"/>
    <property type="project" value="TreeGrafter"/>
</dbReference>
<comment type="caution">
    <text evidence="9">The sequence shown here is derived from an EMBL/GenBank/DDBJ whole genome shotgun (WGS) entry which is preliminary data.</text>
</comment>
<comment type="function">
    <text evidence="8">Catalyzes the condensation of pantoate with beta-alanine in an ATP-dependent reaction via a pantoyl-adenylate intermediate.</text>
</comment>
<evidence type="ECO:0000256" key="4">
    <source>
        <dbReference type="ARBA" id="ARBA00022655"/>
    </source>
</evidence>
<keyword evidence="4 8" id="KW-0566">Pantothenate biosynthesis</keyword>
<dbReference type="RefSeq" id="WP_065971131.1">
    <property type="nucleotide sequence ID" value="NZ_CP080624.1"/>
</dbReference>
<proteinExistence type="inferred from homology"/>
<evidence type="ECO:0000313" key="10">
    <source>
        <dbReference type="Proteomes" id="UP000253250"/>
    </source>
</evidence>
<feature type="binding site" evidence="8">
    <location>
        <begin position="27"/>
        <end position="34"/>
    </location>
    <ligand>
        <name>ATP</name>
        <dbReference type="ChEBI" id="CHEBI:30616"/>
    </ligand>
</feature>
<sequence>MIVARTLGEWWEYRMQCPDDIGFVPTMGGLHDGHLALVGAARQHARVVVSIYVNPLQFGPQEDFAAYPRTEEADCARLAQAGVDAVFLPAEAAIYPRGREQHTQVRVPGLSEDLCGRYRPGHFEGVTTVVARLLGIVRPRACYMGKKDYQQWRIVTRMVADLMLPVAVTGIDTVRERDGLALSTRNTYLSRAERARAPGLYETLTQATRQVAAGMAPADAEVAGMARLVALGFVPDYLAVRRAVDLAPPSPGDAELVALAAARLGRTRLIDNREFRRIGRDDGGHWQGCAKAG</sequence>
<dbReference type="NCBIfam" id="TIGR00018">
    <property type="entry name" value="panC"/>
    <property type="match status" value="1"/>
</dbReference>
<dbReference type="GO" id="GO:0004592">
    <property type="term" value="F:pantoate-beta-alanine ligase activity"/>
    <property type="evidence" value="ECO:0007669"/>
    <property type="project" value="UniProtKB-UniRule"/>
</dbReference>
<feature type="binding site" evidence="8">
    <location>
        <begin position="182"/>
        <end position="185"/>
    </location>
    <ligand>
        <name>ATP</name>
        <dbReference type="ChEBI" id="CHEBI:30616"/>
    </ligand>
</feature>
<reference evidence="9 10" key="1">
    <citation type="submission" date="2018-02" db="EMBL/GenBank/DDBJ databases">
        <title>Insights into the biology of acidophilic members of the Acidiferrobacteraceae family derived from comparative genomic analyses.</title>
        <authorList>
            <person name="Issotta F."/>
            <person name="Thyssen C."/>
            <person name="Mena C."/>
            <person name="Moya A."/>
            <person name="Bellenberg S."/>
            <person name="Sproer C."/>
            <person name="Covarrubias P.C."/>
            <person name="Sand W."/>
            <person name="Quatrini R."/>
            <person name="Vera M."/>
        </authorList>
    </citation>
    <scope>NUCLEOTIDE SEQUENCE [LARGE SCALE GENOMIC DNA]</scope>
    <source>
        <strain evidence="10">m-1</strain>
    </source>
</reference>
<dbReference type="PANTHER" id="PTHR21299">
    <property type="entry name" value="CYTIDYLATE KINASE/PANTOATE-BETA-ALANINE LIGASE"/>
    <property type="match status" value="1"/>
</dbReference>
<dbReference type="Pfam" id="PF02569">
    <property type="entry name" value="Pantoate_ligase"/>
    <property type="match status" value="1"/>
</dbReference>
<dbReference type="EC" id="6.3.2.1" evidence="8"/>
<dbReference type="GO" id="GO:0015940">
    <property type="term" value="P:pantothenate biosynthetic process"/>
    <property type="evidence" value="ECO:0007669"/>
    <property type="project" value="UniProtKB-UniRule"/>
</dbReference>